<evidence type="ECO:0008006" key="4">
    <source>
        <dbReference type="Google" id="ProtNLM"/>
    </source>
</evidence>
<evidence type="ECO:0000313" key="2">
    <source>
        <dbReference type="EMBL" id="WIX07202.1"/>
    </source>
</evidence>
<evidence type="ECO:0000313" key="3">
    <source>
        <dbReference type="Proteomes" id="UP001228059"/>
    </source>
</evidence>
<feature type="chain" id="PRO_5042462309" description="Secreted protein" evidence="1">
    <location>
        <begin position="32"/>
        <end position="129"/>
    </location>
</feature>
<sequence length="129" mass="13826">MTIYSNARNFRKAACCAVLALAAGVATTASAQHAVPIFAENKNPGVKAIFVQNIDVQSGWSCTAVPSNGQTTTLAPVFVGSRFVVRGFGTTDCRFGTEVRGLNRPGFKVDNVFQVFIDVYNNGIQVSQY</sequence>
<organism evidence="2 3">
    <name type="scientific">Xanthomonas oryzae pv. leersiae</name>
    <dbReference type="NCBI Taxonomy" id="3112258"/>
    <lineage>
        <taxon>Bacteria</taxon>
        <taxon>Pseudomonadati</taxon>
        <taxon>Pseudomonadota</taxon>
        <taxon>Gammaproteobacteria</taxon>
        <taxon>Lysobacterales</taxon>
        <taxon>Lysobacteraceae</taxon>
        <taxon>Xanthomonas</taxon>
    </lineage>
</organism>
<reference evidence="2 3" key="1">
    <citation type="submission" date="2023-05" db="EMBL/GenBank/DDBJ databases">
        <title>Complete Genome Resource of Xanthomonas oryzae pv. leersiae Strain YNJC Isolated From Plateau Japonica Rice in Southwest China.</title>
        <authorList>
            <person name="Aa X."/>
            <person name="Mei L."/>
            <person name="Liu P."/>
            <person name="Yang Y."/>
            <person name="Tang C."/>
            <person name="Zhang F."/>
            <person name="Dong C."/>
            <person name="Wang B."/>
            <person name="Chen X."/>
            <person name="Dai L."/>
        </authorList>
    </citation>
    <scope>NUCLEOTIDE SEQUENCE [LARGE SCALE GENOMIC DNA]</scope>
    <source>
        <strain evidence="2 3">YNJC</strain>
    </source>
</reference>
<gene>
    <name evidence="2" type="ORF">QN060_03525</name>
</gene>
<accession>A0AAJ6KLF8</accession>
<feature type="signal peptide" evidence="1">
    <location>
        <begin position="1"/>
        <end position="31"/>
    </location>
</feature>
<dbReference type="RefSeq" id="WP_241442614.1">
    <property type="nucleotide sequence ID" value="NZ_CP127225.1"/>
</dbReference>
<keyword evidence="1" id="KW-0732">Signal</keyword>
<proteinExistence type="predicted"/>
<protein>
    <recommendedName>
        <fullName evidence="4">Secreted protein</fullName>
    </recommendedName>
</protein>
<name>A0AAJ6KLF8_9XANT</name>
<evidence type="ECO:0000256" key="1">
    <source>
        <dbReference type="SAM" id="SignalP"/>
    </source>
</evidence>
<dbReference type="Proteomes" id="UP001228059">
    <property type="component" value="Chromosome"/>
</dbReference>
<dbReference type="EMBL" id="CP127225">
    <property type="protein sequence ID" value="WIX07202.1"/>
    <property type="molecule type" value="Genomic_DNA"/>
</dbReference>
<dbReference type="AlphaFoldDB" id="A0AAJ6KLF8"/>